<dbReference type="EMBL" id="BAABRR010000003">
    <property type="protein sequence ID" value="GAA5518340.1"/>
    <property type="molecule type" value="Genomic_DNA"/>
</dbReference>
<evidence type="ECO:0000313" key="3">
    <source>
        <dbReference type="EMBL" id="GAA5518340.1"/>
    </source>
</evidence>
<accession>A0ABP9WHU1</accession>
<feature type="region of interest" description="Disordered" evidence="1">
    <location>
        <begin position="1"/>
        <end position="28"/>
    </location>
</feature>
<evidence type="ECO:0000313" key="4">
    <source>
        <dbReference type="Proteomes" id="UP001426770"/>
    </source>
</evidence>
<evidence type="ECO:0000256" key="1">
    <source>
        <dbReference type="SAM" id="MobiDB-lite"/>
    </source>
</evidence>
<keyword evidence="2" id="KW-0472">Membrane</keyword>
<sequence>MTLVDQHPASAGVPAPASSPRTPAGGNPWLPTPRGVWLVTGIELRRRRPTVKGWIFYGLVLAVILGLGILVAVSSSDEKTSGPLEMVLVLVLGAGMLIAPSLAATSINGDSAEGVLAPLQMTRLTAGDLAIGKLLASWFIAFAVLVTTTPLLVYAFSRSGWHWDELAIVLGAILLVVLTSTAIGLAWSSLAARAVASVSLAHLTTGFLLLGTLLAFVFVQPLVSETVTDVNRYVDYGAMTPEQQRAYEDAQMTGDFSELDVASLPCMEYSSQYGVAHTDRIAWMILANPVVMIGEVSPIINAETYEKDGRAAPGVFAIMHATVSGWRMGPSEEDLAGRTYDECANLAAMAAGEEPPMMDEGDWEAEQEAMSVYAPAPWVGLGLQIALLLGSVWIVISRLRVPYKKLRQGTRVA</sequence>
<keyword evidence="2" id="KW-1133">Transmembrane helix</keyword>
<keyword evidence="2" id="KW-0812">Transmembrane</keyword>
<feature type="transmembrane region" description="Helical" evidence="2">
    <location>
        <begin position="86"/>
        <end position="109"/>
    </location>
</feature>
<reference evidence="3 4" key="1">
    <citation type="submission" date="2024-02" db="EMBL/GenBank/DDBJ databases">
        <title>Lysinimicrobium sediminis NBRC 112286.</title>
        <authorList>
            <person name="Ichikawa N."/>
            <person name="Katano-Makiyama Y."/>
            <person name="Hidaka K."/>
        </authorList>
    </citation>
    <scope>NUCLEOTIDE SEQUENCE [LARGE SCALE GENOMIC DNA]</scope>
    <source>
        <strain evidence="3 4">NBRC 112286</strain>
    </source>
</reference>
<gene>
    <name evidence="3" type="ORF">Lsed01_00764</name>
</gene>
<feature type="transmembrane region" description="Helical" evidence="2">
    <location>
        <begin position="54"/>
        <end position="74"/>
    </location>
</feature>
<comment type="caution">
    <text evidence="3">The sequence shown here is derived from an EMBL/GenBank/DDBJ whole genome shotgun (WGS) entry which is preliminary data.</text>
</comment>
<proteinExistence type="predicted"/>
<evidence type="ECO:0008006" key="5">
    <source>
        <dbReference type="Google" id="ProtNLM"/>
    </source>
</evidence>
<feature type="compositionally biased region" description="Low complexity" evidence="1">
    <location>
        <begin position="8"/>
        <end position="20"/>
    </location>
</feature>
<organism evidence="3 4">
    <name type="scientific">Demequina sediminis</name>
    <dbReference type="NCBI Taxonomy" id="1930058"/>
    <lineage>
        <taxon>Bacteria</taxon>
        <taxon>Bacillati</taxon>
        <taxon>Actinomycetota</taxon>
        <taxon>Actinomycetes</taxon>
        <taxon>Micrococcales</taxon>
        <taxon>Demequinaceae</taxon>
        <taxon>Demequina</taxon>
    </lineage>
</organism>
<keyword evidence="4" id="KW-1185">Reference proteome</keyword>
<feature type="transmembrane region" description="Helical" evidence="2">
    <location>
        <begin position="378"/>
        <end position="396"/>
    </location>
</feature>
<protein>
    <recommendedName>
        <fullName evidence="5">ABC transporter permease</fullName>
    </recommendedName>
</protein>
<dbReference type="RefSeq" id="WP_345378661.1">
    <property type="nucleotide sequence ID" value="NZ_BAABRR010000003.1"/>
</dbReference>
<name>A0ABP9WHU1_9MICO</name>
<evidence type="ECO:0000256" key="2">
    <source>
        <dbReference type="SAM" id="Phobius"/>
    </source>
</evidence>
<feature type="transmembrane region" description="Helical" evidence="2">
    <location>
        <begin position="166"/>
        <end position="188"/>
    </location>
</feature>
<feature type="transmembrane region" description="Helical" evidence="2">
    <location>
        <begin position="200"/>
        <end position="223"/>
    </location>
</feature>
<dbReference type="Proteomes" id="UP001426770">
    <property type="component" value="Unassembled WGS sequence"/>
</dbReference>
<feature type="transmembrane region" description="Helical" evidence="2">
    <location>
        <begin position="130"/>
        <end position="154"/>
    </location>
</feature>